<proteinExistence type="predicted"/>
<accession>A0ABQ1PLZ3</accession>
<dbReference type="CDD" id="cd11531">
    <property type="entry name" value="NTP-PPase_BsYpjD"/>
    <property type="match status" value="1"/>
</dbReference>
<dbReference type="PIRSF" id="PIRSF029904">
    <property type="entry name" value="UCP029904_pph"/>
    <property type="match status" value="1"/>
</dbReference>
<feature type="domain" description="NTP pyrophosphohydrolase MazG-like" evidence="1">
    <location>
        <begin position="38"/>
        <end position="117"/>
    </location>
</feature>
<comment type="caution">
    <text evidence="2">The sequence shown here is derived from an EMBL/GenBank/DDBJ whole genome shotgun (WGS) entry which is preliminary data.</text>
</comment>
<keyword evidence="3" id="KW-1185">Reference proteome</keyword>
<dbReference type="InterPro" id="IPR012359">
    <property type="entry name" value="MazG-related_YpjD"/>
</dbReference>
<organism evidence="2 3">
    <name type="scientific">Pontibacillus salipaludis</name>
    <dbReference type="NCBI Taxonomy" id="1697394"/>
    <lineage>
        <taxon>Bacteria</taxon>
        <taxon>Bacillati</taxon>
        <taxon>Bacillota</taxon>
        <taxon>Bacilli</taxon>
        <taxon>Bacillales</taxon>
        <taxon>Bacillaceae</taxon>
        <taxon>Pontibacillus</taxon>
    </lineage>
</organism>
<dbReference type="EMBL" id="BMIN01000001">
    <property type="protein sequence ID" value="GGC99413.1"/>
    <property type="molecule type" value="Genomic_DNA"/>
</dbReference>
<dbReference type="Gene3D" id="1.10.287.1080">
    <property type="entry name" value="MazG-like"/>
    <property type="match status" value="1"/>
</dbReference>
<evidence type="ECO:0000313" key="2">
    <source>
        <dbReference type="EMBL" id="GGC99413.1"/>
    </source>
</evidence>
<gene>
    <name evidence="2" type="ORF">GCM10011389_03340</name>
</gene>
<dbReference type="Pfam" id="PF03819">
    <property type="entry name" value="MazG"/>
    <property type="match status" value="1"/>
</dbReference>
<dbReference type="SUPFAM" id="SSF101386">
    <property type="entry name" value="all-alpha NTP pyrophosphatases"/>
    <property type="match status" value="1"/>
</dbReference>
<dbReference type="InterPro" id="IPR004518">
    <property type="entry name" value="MazG-like_dom"/>
</dbReference>
<dbReference type="InterPro" id="IPR047046">
    <property type="entry name" value="YpjD/YvdC"/>
</dbReference>
<protein>
    <recommendedName>
        <fullName evidence="1">NTP pyrophosphohydrolase MazG-like domain-containing protein</fullName>
    </recommendedName>
</protein>
<dbReference type="PANTHER" id="PTHR42692">
    <property type="entry name" value="NUCLEOTIDE PYROPHOSPHOHYDROLASE"/>
    <property type="match status" value="1"/>
</dbReference>
<name>A0ABQ1PLZ3_9BACI</name>
<dbReference type="Proteomes" id="UP000642571">
    <property type="component" value="Unassembled WGS sequence"/>
</dbReference>
<sequence>MKVVEMRVLMKLHSNALTSKEMQERVDAYISQFKEGYFSPLSMMARMTEEVGELAREVNHHYGEKPKKSSEDENSMEEELGDLLFVMLCFANSLDIDMTESFETVMNKFETRDKDRWTKRDQEEELKYD</sequence>
<evidence type="ECO:0000259" key="1">
    <source>
        <dbReference type="Pfam" id="PF03819"/>
    </source>
</evidence>
<dbReference type="PANTHER" id="PTHR42692:SF1">
    <property type="entry name" value="NUCLEOTIDE PYROPHOSPHOHYDROLASE"/>
    <property type="match status" value="1"/>
</dbReference>
<evidence type="ECO:0000313" key="3">
    <source>
        <dbReference type="Proteomes" id="UP000642571"/>
    </source>
</evidence>
<reference evidence="3" key="1">
    <citation type="journal article" date="2019" name="Int. J. Syst. Evol. Microbiol.">
        <title>The Global Catalogue of Microorganisms (GCM) 10K type strain sequencing project: providing services to taxonomists for standard genome sequencing and annotation.</title>
        <authorList>
            <consortium name="The Broad Institute Genomics Platform"/>
            <consortium name="The Broad Institute Genome Sequencing Center for Infectious Disease"/>
            <person name="Wu L."/>
            <person name="Ma J."/>
        </authorList>
    </citation>
    <scope>NUCLEOTIDE SEQUENCE [LARGE SCALE GENOMIC DNA]</scope>
    <source>
        <strain evidence="3">CGMCC 1.15353</strain>
    </source>
</reference>